<keyword evidence="4 9" id="KW-0808">Transferase</keyword>
<evidence type="ECO:0000256" key="6">
    <source>
        <dbReference type="ARBA" id="ARBA00022737"/>
    </source>
</evidence>
<dbReference type="Pfam" id="PF00432">
    <property type="entry name" value="Prenyltrans"/>
    <property type="match status" value="1"/>
</dbReference>
<comment type="similarity">
    <text evidence="2">Belongs to the protein prenyltransferase subunit beta family.</text>
</comment>
<protein>
    <submittedName>
        <fullName evidence="9">Terpenoid cyclases/Protein prenyltransferase</fullName>
    </submittedName>
</protein>
<dbReference type="OrthoDB" id="24893at2759"/>
<evidence type="ECO:0000256" key="3">
    <source>
        <dbReference type="ARBA" id="ARBA00022602"/>
    </source>
</evidence>
<dbReference type="STRING" id="879819.A0A0J0XD47"/>
<evidence type="ECO:0000313" key="9">
    <source>
        <dbReference type="EMBL" id="KLT39000.1"/>
    </source>
</evidence>
<dbReference type="EMBL" id="KQ087274">
    <property type="protein sequence ID" value="KLT39000.1"/>
    <property type="molecule type" value="Genomic_DNA"/>
</dbReference>
<keyword evidence="3" id="KW-0637">Prenyltransferase</keyword>
<dbReference type="GeneID" id="28980556"/>
<dbReference type="AlphaFoldDB" id="A0A0J0XD47"/>
<name>A0A0J0XD47_9TREE</name>
<comment type="cofactor">
    <cofactor evidence="1">
        <name>Zn(2+)</name>
        <dbReference type="ChEBI" id="CHEBI:29105"/>
    </cofactor>
</comment>
<dbReference type="InterPro" id="IPR045089">
    <property type="entry name" value="PGGT1B-like"/>
</dbReference>
<gene>
    <name evidence="9" type="ORF">CC85DRAFT_209672</name>
</gene>
<evidence type="ECO:0000256" key="7">
    <source>
        <dbReference type="ARBA" id="ARBA00022833"/>
    </source>
</evidence>
<evidence type="ECO:0000313" key="10">
    <source>
        <dbReference type="Proteomes" id="UP000053611"/>
    </source>
</evidence>
<feature type="domain" description="Prenyltransferase alpha-alpha toroid" evidence="8">
    <location>
        <begin position="6"/>
        <end position="308"/>
    </location>
</feature>
<evidence type="ECO:0000256" key="5">
    <source>
        <dbReference type="ARBA" id="ARBA00022723"/>
    </source>
</evidence>
<dbReference type="GO" id="GO:0005953">
    <property type="term" value="C:CAAX-protein geranylgeranyltransferase complex"/>
    <property type="evidence" value="ECO:0007669"/>
    <property type="project" value="TreeGrafter"/>
</dbReference>
<dbReference type="Gene3D" id="1.50.10.20">
    <property type="match status" value="1"/>
</dbReference>
<dbReference type="GO" id="GO:0046872">
    <property type="term" value="F:metal ion binding"/>
    <property type="evidence" value="ECO:0007669"/>
    <property type="project" value="UniProtKB-KW"/>
</dbReference>
<keyword evidence="10" id="KW-1185">Reference proteome</keyword>
<evidence type="ECO:0000259" key="8">
    <source>
        <dbReference type="Pfam" id="PF00432"/>
    </source>
</evidence>
<dbReference type="PANTHER" id="PTHR11774">
    <property type="entry name" value="GERANYLGERANYL TRANSFERASE TYPE BETA SUBUNIT"/>
    <property type="match status" value="1"/>
</dbReference>
<accession>A0A0J0XD47</accession>
<organism evidence="9 10">
    <name type="scientific">Cutaneotrichosporon oleaginosum</name>
    <dbReference type="NCBI Taxonomy" id="879819"/>
    <lineage>
        <taxon>Eukaryota</taxon>
        <taxon>Fungi</taxon>
        <taxon>Dikarya</taxon>
        <taxon>Basidiomycota</taxon>
        <taxon>Agaricomycotina</taxon>
        <taxon>Tremellomycetes</taxon>
        <taxon>Trichosporonales</taxon>
        <taxon>Trichosporonaceae</taxon>
        <taxon>Cutaneotrichosporon</taxon>
    </lineage>
</organism>
<evidence type="ECO:0000256" key="4">
    <source>
        <dbReference type="ARBA" id="ARBA00022679"/>
    </source>
</evidence>
<dbReference type="InterPro" id="IPR001330">
    <property type="entry name" value="Prenyltrans"/>
</dbReference>
<keyword evidence="5" id="KW-0479">Metal-binding</keyword>
<dbReference type="GO" id="GO:0004662">
    <property type="term" value="F:CAAX-protein geranylgeranyltransferase activity"/>
    <property type="evidence" value="ECO:0007669"/>
    <property type="project" value="TreeGrafter"/>
</dbReference>
<proteinExistence type="inferred from homology"/>
<evidence type="ECO:0000256" key="2">
    <source>
        <dbReference type="ARBA" id="ARBA00010497"/>
    </source>
</evidence>
<keyword evidence="7" id="KW-0862">Zinc</keyword>
<keyword evidence="6" id="KW-0677">Repeat</keyword>
<evidence type="ECO:0000256" key="1">
    <source>
        <dbReference type="ARBA" id="ARBA00001947"/>
    </source>
</evidence>
<dbReference type="RefSeq" id="XP_018275491.1">
    <property type="nucleotide sequence ID" value="XM_018419953.1"/>
</dbReference>
<dbReference type="PANTHER" id="PTHR11774:SF4">
    <property type="entry name" value="GERANYLGERANYL TRANSFERASE TYPE-1 SUBUNIT BETA"/>
    <property type="match status" value="1"/>
</dbReference>
<dbReference type="InterPro" id="IPR008930">
    <property type="entry name" value="Terpenoid_cyclase/PrenylTrfase"/>
</dbReference>
<sequence>MSQRTFKRNAHIGYFKRCLSVLPQAAEEHDVNRVTIAFFSLAGLELLGALDRTGRDGWIEWLWNLQEADGGFRGSPIPGPAHLPSTYTALCALALLRAPLDRLDRRGLMRFLRACQAEDGSFSPSPRMPGAFQNDTRMSYCAAVARAVALGGETEDIDVEKARAFLTRCRTWEGAYAARPGVVEAQGGTTYCAVAALNLLGGVADVGETTRWLVQRQLGGFQGRPGKLEDVCYSFWCGGALATLNQAELVNSPANTSFILDAQSPIGGFGKAPSDFPDPFHSYLALAALALTPAREELGLKAIDAVWNLPFDVRDYLMGSAGPSQ</sequence>
<dbReference type="SUPFAM" id="SSF48239">
    <property type="entry name" value="Terpenoid cyclases/Protein prenyltransferases"/>
    <property type="match status" value="1"/>
</dbReference>
<reference evidence="9 10" key="1">
    <citation type="submission" date="2015-03" db="EMBL/GenBank/DDBJ databases">
        <title>Genomics and transcriptomics of the oil-accumulating basidiomycete yeast T. oleaginosus allow insights into substrate utilization and the diverse evolutionary trajectories of mating systems in fungi.</title>
        <authorList>
            <consortium name="DOE Joint Genome Institute"/>
            <person name="Kourist R."/>
            <person name="Kracht O."/>
            <person name="Bracharz F."/>
            <person name="Lipzen A."/>
            <person name="Nolan M."/>
            <person name="Ohm R."/>
            <person name="Grigoriev I."/>
            <person name="Sun S."/>
            <person name="Heitman J."/>
            <person name="Bruck T."/>
            <person name="Nowrousian M."/>
        </authorList>
    </citation>
    <scope>NUCLEOTIDE SEQUENCE [LARGE SCALE GENOMIC DNA]</scope>
    <source>
        <strain evidence="9 10">IBC0246</strain>
    </source>
</reference>
<dbReference type="Proteomes" id="UP000053611">
    <property type="component" value="Unassembled WGS sequence"/>
</dbReference>